<accession>A0ABM9WX42</accession>
<proteinExistence type="predicted"/>
<keyword evidence="2" id="KW-1185">Reference proteome</keyword>
<evidence type="ECO:0000313" key="2">
    <source>
        <dbReference type="Proteomes" id="UP000242664"/>
    </source>
</evidence>
<dbReference type="EMBL" id="DS267814">
    <property type="protein sequence ID" value="EDN57847.1"/>
    <property type="molecule type" value="Genomic_DNA"/>
</dbReference>
<protein>
    <submittedName>
        <fullName evidence="1">Uncharacterized protein</fullName>
    </submittedName>
</protein>
<dbReference type="Proteomes" id="UP000242664">
    <property type="component" value="Unassembled WGS sequence"/>
</dbReference>
<evidence type="ECO:0000313" key="1">
    <source>
        <dbReference type="EMBL" id="EDN57847.1"/>
    </source>
</evidence>
<sequence length="35" mass="4036">MQRLSMRIPFLWSPHKILSPHLAYWAPLTAVMGDA</sequence>
<name>A0ABM9WX42_VIBAE</name>
<organism evidence="1 2">
    <name type="scientific">Vibrio antiquarius (strain Ex25)</name>
    <dbReference type="NCBI Taxonomy" id="150340"/>
    <lineage>
        <taxon>Bacteria</taxon>
        <taxon>Pseudomonadati</taxon>
        <taxon>Pseudomonadota</taxon>
        <taxon>Gammaproteobacteria</taxon>
        <taxon>Vibrionales</taxon>
        <taxon>Vibrionaceae</taxon>
        <taxon>Vibrio</taxon>
        <taxon>Vibrio diabolicus subgroup</taxon>
    </lineage>
</organism>
<reference evidence="2" key="1">
    <citation type="submission" date="2006-10" db="EMBL/GenBank/DDBJ databases">
        <authorList>
            <person name="Heidelberg J."/>
            <person name="Sebastian Y."/>
        </authorList>
    </citation>
    <scope>NUCLEOTIDE SEQUENCE [LARGE SCALE GENOMIC DNA]</scope>
    <source>
        <strain evidence="2">EX25</strain>
    </source>
</reference>
<gene>
    <name evidence="1" type="ORF">VEx25_1475</name>
</gene>